<sequence>MSRRVRRQNDTRPARRSVVRSVAELGVTAAALAVAAVLLVRPATTVDAAPAASPATTPRLDPPASALANPCTRGQVALTFDDGPGPYTGPVLAVLRAYQAQATFFVLGEKARADATTVRAMVADGHTVGNHSWDHPHLADLDAAVVRDQLVRTQEAITAAGAPAPVLVRPPFGSGGRTVDTVANELGLRPSSWTFDSEDWRGRRPADLANAVVQNAQPGMSVLLHDGTADAQNTVEALPAIIEGLRSRGYCTAALR</sequence>
<evidence type="ECO:0000256" key="1">
    <source>
        <dbReference type="ARBA" id="ARBA00022723"/>
    </source>
</evidence>
<dbReference type="PANTHER" id="PTHR10587">
    <property type="entry name" value="GLYCOSYL TRANSFERASE-RELATED"/>
    <property type="match status" value="1"/>
</dbReference>
<dbReference type="CDD" id="cd10917">
    <property type="entry name" value="CE4_NodB_like_6s_7s"/>
    <property type="match status" value="1"/>
</dbReference>
<dbReference type="Proteomes" id="UP000662200">
    <property type="component" value="Unassembled WGS sequence"/>
</dbReference>
<dbReference type="RefSeq" id="WP_189113309.1">
    <property type="nucleotide sequence ID" value="NZ_BMQC01000003.1"/>
</dbReference>
<dbReference type="GO" id="GO:0016810">
    <property type="term" value="F:hydrolase activity, acting on carbon-nitrogen (but not peptide) bonds"/>
    <property type="evidence" value="ECO:0007669"/>
    <property type="project" value="InterPro"/>
</dbReference>
<gene>
    <name evidence="4" type="ORF">GCM10010124_13480</name>
</gene>
<dbReference type="Pfam" id="PF01522">
    <property type="entry name" value="Polysacc_deac_1"/>
    <property type="match status" value="1"/>
</dbReference>
<evidence type="ECO:0000256" key="2">
    <source>
        <dbReference type="ARBA" id="ARBA00022801"/>
    </source>
</evidence>
<proteinExistence type="predicted"/>
<evidence type="ECO:0000259" key="3">
    <source>
        <dbReference type="PROSITE" id="PS51677"/>
    </source>
</evidence>
<dbReference type="GO" id="GO:0046872">
    <property type="term" value="F:metal ion binding"/>
    <property type="evidence" value="ECO:0007669"/>
    <property type="project" value="UniProtKB-KW"/>
</dbReference>
<evidence type="ECO:0000313" key="4">
    <source>
        <dbReference type="EMBL" id="GGK22313.1"/>
    </source>
</evidence>
<dbReference type="EMBL" id="BMQC01000003">
    <property type="protein sequence ID" value="GGK22313.1"/>
    <property type="molecule type" value="Genomic_DNA"/>
</dbReference>
<dbReference type="InterPro" id="IPR011330">
    <property type="entry name" value="Glyco_hydro/deAcase_b/a-brl"/>
</dbReference>
<organism evidence="4 5">
    <name type="scientific">Pilimelia terevasa</name>
    <dbReference type="NCBI Taxonomy" id="53372"/>
    <lineage>
        <taxon>Bacteria</taxon>
        <taxon>Bacillati</taxon>
        <taxon>Actinomycetota</taxon>
        <taxon>Actinomycetes</taxon>
        <taxon>Micromonosporales</taxon>
        <taxon>Micromonosporaceae</taxon>
        <taxon>Pilimelia</taxon>
    </lineage>
</organism>
<dbReference type="GO" id="GO:0016020">
    <property type="term" value="C:membrane"/>
    <property type="evidence" value="ECO:0007669"/>
    <property type="project" value="TreeGrafter"/>
</dbReference>
<protein>
    <recommendedName>
        <fullName evidence="3">NodB homology domain-containing protein</fullName>
    </recommendedName>
</protein>
<keyword evidence="2" id="KW-0378">Hydrolase</keyword>
<reference evidence="4" key="1">
    <citation type="journal article" date="2014" name="Int. J. Syst. Evol. Microbiol.">
        <title>Complete genome sequence of Corynebacterium casei LMG S-19264T (=DSM 44701T), isolated from a smear-ripened cheese.</title>
        <authorList>
            <consortium name="US DOE Joint Genome Institute (JGI-PGF)"/>
            <person name="Walter F."/>
            <person name="Albersmeier A."/>
            <person name="Kalinowski J."/>
            <person name="Ruckert C."/>
        </authorList>
    </citation>
    <scope>NUCLEOTIDE SEQUENCE</scope>
    <source>
        <strain evidence="4">JCM 3091</strain>
    </source>
</reference>
<name>A0A8J3BL24_9ACTN</name>
<dbReference type="PANTHER" id="PTHR10587:SF133">
    <property type="entry name" value="CHITIN DEACETYLASE 1-RELATED"/>
    <property type="match status" value="1"/>
</dbReference>
<comment type="caution">
    <text evidence="4">The sequence shown here is derived from an EMBL/GenBank/DDBJ whole genome shotgun (WGS) entry which is preliminary data.</text>
</comment>
<dbReference type="SUPFAM" id="SSF88713">
    <property type="entry name" value="Glycoside hydrolase/deacetylase"/>
    <property type="match status" value="1"/>
</dbReference>
<dbReference type="Gene3D" id="3.20.20.370">
    <property type="entry name" value="Glycoside hydrolase/deacetylase"/>
    <property type="match status" value="1"/>
</dbReference>
<dbReference type="GO" id="GO:0005975">
    <property type="term" value="P:carbohydrate metabolic process"/>
    <property type="evidence" value="ECO:0007669"/>
    <property type="project" value="InterPro"/>
</dbReference>
<keyword evidence="5" id="KW-1185">Reference proteome</keyword>
<dbReference type="AlphaFoldDB" id="A0A8J3BL24"/>
<keyword evidence="1" id="KW-0479">Metal-binding</keyword>
<dbReference type="InterPro" id="IPR050248">
    <property type="entry name" value="Polysacc_deacetylase_ArnD"/>
</dbReference>
<evidence type="ECO:0000313" key="5">
    <source>
        <dbReference type="Proteomes" id="UP000662200"/>
    </source>
</evidence>
<dbReference type="InterPro" id="IPR002509">
    <property type="entry name" value="NODB_dom"/>
</dbReference>
<feature type="domain" description="NodB homology" evidence="3">
    <location>
        <begin position="74"/>
        <end position="253"/>
    </location>
</feature>
<dbReference type="PROSITE" id="PS51677">
    <property type="entry name" value="NODB"/>
    <property type="match status" value="1"/>
</dbReference>
<reference evidence="4" key="2">
    <citation type="submission" date="2020-09" db="EMBL/GenBank/DDBJ databases">
        <authorList>
            <person name="Sun Q."/>
            <person name="Ohkuma M."/>
        </authorList>
    </citation>
    <scope>NUCLEOTIDE SEQUENCE</scope>
    <source>
        <strain evidence="4">JCM 3091</strain>
    </source>
</reference>
<accession>A0A8J3BL24</accession>